<sequence>MGKARRNKSYRVHQPAAKKNVQEDPVSDNEESTSVEAQLSRGQRKRQKRRDAFLKKMGMVQRAVEEKEKESKKSKDGMFGDLEELQKSLFSTQVEAISTSKTENIKSVSQMTGKQKKRLAMQELGHLKAVQTHPAFQSNPFAAIQMHLQNTVVRDNKTIQ</sequence>
<keyword evidence="3" id="KW-0539">Nucleus</keyword>
<evidence type="ECO:0000256" key="4">
    <source>
        <dbReference type="SAM" id="MobiDB-lite"/>
    </source>
</evidence>
<feature type="compositionally biased region" description="Basic and acidic residues" evidence="4">
    <location>
        <begin position="63"/>
        <end position="78"/>
    </location>
</feature>
<dbReference type="Pfam" id="PF15341">
    <property type="entry name" value="SLX9"/>
    <property type="match status" value="1"/>
</dbReference>
<evidence type="ECO:0000256" key="3">
    <source>
        <dbReference type="ARBA" id="ARBA00023242"/>
    </source>
</evidence>
<dbReference type="GO" id="GO:0030686">
    <property type="term" value="C:90S preribosome"/>
    <property type="evidence" value="ECO:0007669"/>
    <property type="project" value="InterPro"/>
</dbReference>
<organism evidence="5 6">
    <name type="scientific">Thraustotheca clavata</name>
    <dbReference type="NCBI Taxonomy" id="74557"/>
    <lineage>
        <taxon>Eukaryota</taxon>
        <taxon>Sar</taxon>
        <taxon>Stramenopiles</taxon>
        <taxon>Oomycota</taxon>
        <taxon>Saprolegniomycetes</taxon>
        <taxon>Saprolegniales</taxon>
        <taxon>Achlyaceae</taxon>
        <taxon>Thraustotheca</taxon>
    </lineage>
</organism>
<proteinExistence type="inferred from homology"/>
<evidence type="ECO:0008006" key="7">
    <source>
        <dbReference type="Google" id="ProtNLM"/>
    </source>
</evidence>
<comment type="similarity">
    <text evidence="2">Belongs to the SLX9 family.</text>
</comment>
<dbReference type="STRING" id="74557.A0A1W0AB85"/>
<dbReference type="OrthoDB" id="18703at2759"/>
<dbReference type="AlphaFoldDB" id="A0A1W0AB85"/>
<dbReference type="PANTHER" id="PTHR31109">
    <property type="entry name" value="PROTEIN FAM207A"/>
    <property type="match status" value="1"/>
</dbReference>
<dbReference type="PANTHER" id="PTHR31109:SF2">
    <property type="entry name" value="RIBOSOME BIOGENESIS PROTEIN SLX9 HOMOLOG"/>
    <property type="match status" value="1"/>
</dbReference>
<protein>
    <recommendedName>
        <fullName evidence="7">Ribosome biogenesis protein SLX9</fullName>
    </recommendedName>
</protein>
<evidence type="ECO:0000313" key="5">
    <source>
        <dbReference type="EMBL" id="OQS07439.1"/>
    </source>
</evidence>
<accession>A0A1W0AB85</accession>
<keyword evidence="6" id="KW-1185">Reference proteome</keyword>
<feature type="compositionally biased region" description="Basic residues" evidence="4">
    <location>
        <begin position="1"/>
        <end position="11"/>
    </location>
</feature>
<dbReference type="GO" id="GO:0000462">
    <property type="term" value="P:maturation of SSU-rRNA from tricistronic rRNA transcript (SSU-rRNA, 5.8S rRNA, LSU-rRNA)"/>
    <property type="evidence" value="ECO:0007669"/>
    <property type="project" value="InterPro"/>
</dbReference>
<gene>
    <name evidence="5" type="ORF">THRCLA_00539</name>
</gene>
<dbReference type="GO" id="GO:0005730">
    <property type="term" value="C:nucleolus"/>
    <property type="evidence" value="ECO:0007669"/>
    <property type="project" value="UniProtKB-SubCell"/>
</dbReference>
<name>A0A1W0AB85_9STRA</name>
<dbReference type="GO" id="GO:0030688">
    <property type="term" value="C:preribosome, small subunit precursor"/>
    <property type="evidence" value="ECO:0007669"/>
    <property type="project" value="InterPro"/>
</dbReference>
<evidence type="ECO:0000256" key="2">
    <source>
        <dbReference type="ARBA" id="ARBA00011022"/>
    </source>
</evidence>
<comment type="caution">
    <text evidence="5">The sequence shown here is derived from an EMBL/GenBank/DDBJ whole genome shotgun (WGS) entry which is preliminary data.</text>
</comment>
<dbReference type="InterPro" id="IPR028160">
    <property type="entry name" value="Slx9-like"/>
</dbReference>
<dbReference type="EMBL" id="JNBS01000239">
    <property type="protein sequence ID" value="OQS07439.1"/>
    <property type="molecule type" value="Genomic_DNA"/>
</dbReference>
<evidence type="ECO:0000256" key="1">
    <source>
        <dbReference type="ARBA" id="ARBA00004604"/>
    </source>
</evidence>
<evidence type="ECO:0000313" key="6">
    <source>
        <dbReference type="Proteomes" id="UP000243217"/>
    </source>
</evidence>
<reference evidence="5 6" key="1">
    <citation type="journal article" date="2014" name="Genome Biol. Evol.">
        <title>The secreted proteins of Achlya hypogyna and Thraustotheca clavata identify the ancestral oomycete secretome and reveal gene acquisitions by horizontal gene transfer.</title>
        <authorList>
            <person name="Misner I."/>
            <person name="Blouin N."/>
            <person name="Leonard G."/>
            <person name="Richards T.A."/>
            <person name="Lane C.E."/>
        </authorList>
    </citation>
    <scope>NUCLEOTIDE SEQUENCE [LARGE SCALE GENOMIC DNA]</scope>
    <source>
        <strain evidence="5 6">ATCC 34112</strain>
    </source>
</reference>
<dbReference type="Proteomes" id="UP000243217">
    <property type="component" value="Unassembled WGS sequence"/>
</dbReference>
<feature type="region of interest" description="Disordered" evidence="4">
    <location>
        <begin position="1"/>
        <end position="80"/>
    </location>
</feature>
<comment type="subcellular location">
    <subcellularLocation>
        <location evidence="1">Nucleus</location>
        <location evidence="1">Nucleolus</location>
    </subcellularLocation>
</comment>